<keyword evidence="2" id="KW-1133">Transmembrane helix</keyword>
<feature type="region of interest" description="Disordered" evidence="1">
    <location>
        <begin position="565"/>
        <end position="617"/>
    </location>
</feature>
<feature type="transmembrane region" description="Helical" evidence="2">
    <location>
        <begin position="420"/>
        <end position="438"/>
    </location>
</feature>
<dbReference type="AlphaFoldDB" id="A0AAV0UDZ6"/>
<gene>
    <name evidence="3" type="ORF">HBR001_LOCUS6010</name>
</gene>
<keyword evidence="4" id="KW-1185">Reference proteome</keyword>
<dbReference type="Proteomes" id="UP001162031">
    <property type="component" value="Unassembled WGS sequence"/>
</dbReference>
<feature type="transmembrane region" description="Helical" evidence="2">
    <location>
        <begin position="56"/>
        <end position="74"/>
    </location>
</feature>
<feature type="compositionally biased region" description="Polar residues" evidence="1">
    <location>
        <begin position="591"/>
        <end position="606"/>
    </location>
</feature>
<evidence type="ECO:0008006" key="5">
    <source>
        <dbReference type="Google" id="ProtNLM"/>
    </source>
</evidence>
<feature type="transmembrane region" description="Helical" evidence="2">
    <location>
        <begin position="385"/>
        <end position="405"/>
    </location>
</feature>
<keyword evidence="2" id="KW-0812">Transmembrane</keyword>
<feature type="transmembrane region" description="Helical" evidence="2">
    <location>
        <begin position="15"/>
        <end position="36"/>
    </location>
</feature>
<sequence>MEGGSLFRVGVDVEFWRVLIHLSILALCLVLFEAVLHHVERKLSRYDKYHHMLRKAYRELMALGLLSLGLKLLKEVPGIHPVSKTMLAFQVADLTIFIFALALILQAIVVFTQLRKHNKESDQIELITAQDLVNAMRPPAGTPPLAALAQTRAPVWFCWTNKSTKGFDLEVVERRLLRHLFLRRFGLPQLFPFSKYLRRAQANQISHMIEVEPSMWVLLLAVAWTLCGFLDVLKELQVDLPEKHELVEVFVVFAWGLVVLHIVVLLCFRTCVHQLLVAAGYSKDHSTLVDNLQSIAEEEAAATRTEAADSALSTMNRVHEVLEEIQDSRNAERHVLLRKDVGLQLVATCCRKINQQTTGISISRTLSGVQLESPAIHIRFFSRKVWHVTVMFMLILNGFFIALLVQCAVYDLNNIYKEFGLLQAIVVPLPLILNTFVFQQRMFRYFVIVCSILRVDANTLGEVISHFSEIVELRSEFATSLLDCLKERDYTIIDLHRELRAYDPQQTGMIDVTKLRSVLAVLGYRLTRFRFNSVALMLFELNGTRVEYGQLLHLLVLAHNEAISDSGGRTSQRRQHPLLRRSIASYDECQRPSSRTNRSSSGQTSREVPLLPQPSSGIAPGSSDFVILATPGSRRVSVSRISEFHASTNVENTHGRTPVIHRSHAYQFPSSRSRGHHDAFSFYKGPYSQANSALV</sequence>
<proteinExistence type="predicted"/>
<evidence type="ECO:0000313" key="3">
    <source>
        <dbReference type="EMBL" id="CAI5733968.1"/>
    </source>
</evidence>
<feature type="transmembrane region" description="Helical" evidence="2">
    <location>
        <begin position="94"/>
        <end position="114"/>
    </location>
</feature>
<evidence type="ECO:0000313" key="4">
    <source>
        <dbReference type="Proteomes" id="UP001162031"/>
    </source>
</evidence>
<comment type="caution">
    <text evidence="3">The sequence shown here is derived from an EMBL/GenBank/DDBJ whole genome shotgun (WGS) entry which is preliminary data.</text>
</comment>
<dbReference type="EMBL" id="CANTFL010001211">
    <property type="protein sequence ID" value="CAI5733968.1"/>
    <property type="molecule type" value="Genomic_DNA"/>
</dbReference>
<organism evidence="3 4">
    <name type="scientific">Hyaloperonospora brassicae</name>
    <name type="common">Brassica downy mildew</name>
    <name type="synonym">Peronospora brassicae</name>
    <dbReference type="NCBI Taxonomy" id="162125"/>
    <lineage>
        <taxon>Eukaryota</taxon>
        <taxon>Sar</taxon>
        <taxon>Stramenopiles</taxon>
        <taxon>Oomycota</taxon>
        <taxon>Peronosporomycetes</taxon>
        <taxon>Peronosporales</taxon>
        <taxon>Peronosporaceae</taxon>
        <taxon>Hyaloperonospora</taxon>
    </lineage>
</organism>
<reference evidence="3" key="1">
    <citation type="submission" date="2022-12" db="EMBL/GenBank/DDBJ databases">
        <authorList>
            <person name="Webb A."/>
        </authorList>
    </citation>
    <scope>NUCLEOTIDE SEQUENCE</scope>
    <source>
        <strain evidence="3">Hp1</strain>
    </source>
</reference>
<name>A0AAV0UDZ6_HYABA</name>
<keyword evidence="2" id="KW-0472">Membrane</keyword>
<evidence type="ECO:0000256" key="2">
    <source>
        <dbReference type="SAM" id="Phobius"/>
    </source>
</evidence>
<accession>A0AAV0UDZ6</accession>
<evidence type="ECO:0000256" key="1">
    <source>
        <dbReference type="SAM" id="MobiDB-lite"/>
    </source>
</evidence>
<feature type="transmembrane region" description="Helical" evidence="2">
    <location>
        <begin position="246"/>
        <end position="268"/>
    </location>
</feature>
<protein>
    <recommendedName>
        <fullName evidence="5">EF-hand domain-containing protein</fullName>
    </recommendedName>
</protein>
<feature type="transmembrane region" description="Helical" evidence="2">
    <location>
        <begin position="215"/>
        <end position="234"/>
    </location>
</feature>